<comment type="caution">
    <text evidence="1">The sequence shown here is derived from an EMBL/GenBank/DDBJ whole genome shotgun (WGS) entry which is preliminary data.</text>
</comment>
<evidence type="ECO:0000313" key="1">
    <source>
        <dbReference type="EMBL" id="CAI9973648.1"/>
    </source>
</evidence>
<name>A0AA86VQJ2_9EUKA</name>
<evidence type="ECO:0000313" key="3">
    <source>
        <dbReference type="Proteomes" id="UP001642409"/>
    </source>
</evidence>
<evidence type="ECO:0000313" key="2">
    <source>
        <dbReference type="EMBL" id="CAL6000846.1"/>
    </source>
</evidence>
<gene>
    <name evidence="2" type="ORF">HINF_LOCUS16964</name>
    <name evidence="1" type="ORF">HINF_LOCUS61293</name>
</gene>
<reference evidence="1" key="1">
    <citation type="submission" date="2023-06" db="EMBL/GenBank/DDBJ databases">
        <authorList>
            <person name="Kurt Z."/>
        </authorList>
    </citation>
    <scope>NUCLEOTIDE SEQUENCE</scope>
</reference>
<dbReference type="Proteomes" id="UP001642409">
    <property type="component" value="Unassembled WGS sequence"/>
</dbReference>
<dbReference type="AlphaFoldDB" id="A0AA86VQJ2"/>
<reference evidence="2 3" key="2">
    <citation type="submission" date="2024-07" db="EMBL/GenBank/DDBJ databases">
        <authorList>
            <person name="Akdeniz Z."/>
        </authorList>
    </citation>
    <scope>NUCLEOTIDE SEQUENCE [LARGE SCALE GENOMIC DNA]</scope>
</reference>
<protein>
    <submittedName>
        <fullName evidence="2">Hypothetical_protein</fullName>
    </submittedName>
</protein>
<dbReference type="EMBL" id="CAXDID020000042">
    <property type="protein sequence ID" value="CAL6000846.1"/>
    <property type="molecule type" value="Genomic_DNA"/>
</dbReference>
<accession>A0AA86VQJ2</accession>
<dbReference type="EMBL" id="CATOUU010001125">
    <property type="protein sequence ID" value="CAI9973648.1"/>
    <property type="molecule type" value="Genomic_DNA"/>
</dbReference>
<organism evidence="1">
    <name type="scientific">Hexamita inflata</name>
    <dbReference type="NCBI Taxonomy" id="28002"/>
    <lineage>
        <taxon>Eukaryota</taxon>
        <taxon>Metamonada</taxon>
        <taxon>Diplomonadida</taxon>
        <taxon>Hexamitidae</taxon>
        <taxon>Hexamitinae</taxon>
        <taxon>Hexamita</taxon>
    </lineage>
</organism>
<proteinExistence type="predicted"/>
<keyword evidence="3" id="KW-1185">Reference proteome</keyword>
<sequence length="210" mass="24801">MNYLKTTLILYATNLTPSAQRDHRVKSLLRLRQIYQILRIRIVQNRLGLLVLVAQVQIRSRRRYVRNCILSSYLKRQIFDRGVSADVLQTISPEEDRLQLLLWVFVQSNRAVFVVDLLQNRRSCSPVPSASSGERPCLHRGKRLHRGRPAAEVLRIRKILQSFNHLLKLSLWIQRYEPNIRNFNKFVFQILLVAVQILRITLLYNKICYL</sequence>